<keyword evidence="6 7" id="KW-0472">Membrane</keyword>
<dbReference type="NCBIfam" id="TIGR03023">
    <property type="entry name" value="WcaJ_sugtrans"/>
    <property type="match status" value="1"/>
</dbReference>
<feature type="transmembrane region" description="Helical" evidence="7">
    <location>
        <begin position="273"/>
        <end position="295"/>
    </location>
</feature>
<keyword evidence="5 7" id="KW-1133">Transmembrane helix</keyword>
<dbReference type="PANTHER" id="PTHR30576:SF0">
    <property type="entry name" value="UNDECAPRENYL-PHOSPHATE N-ACETYLGALACTOSAMINYL 1-PHOSPHATE TRANSFERASE-RELATED"/>
    <property type="match status" value="1"/>
</dbReference>
<proteinExistence type="inferred from homology"/>
<accession>A0ABS6XBE7</accession>
<feature type="transmembrane region" description="Helical" evidence="7">
    <location>
        <begin position="109"/>
        <end position="132"/>
    </location>
</feature>
<evidence type="ECO:0000256" key="1">
    <source>
        <dbReference type="ARBA" id="ARBA00004141"/>
    </source>
</evidence>
<comment type="caution">
    <text evidence="9">The sequence shown here is derived from an EMBL/GenBank/DDBJ whole genome shotgun (WGS) entry which is preliminary data.</text>
</comment>
<reference evidence="9 10" key="1">
    <citation type="submission" date="2021-07" db="EMBL/GenBank/DDBJ databases">
        <authorList>
            <person name="Kim M.K."/>
        </authorList>
    </citation>
    <scope>NUCLEOTIDE SEQUENCE [LARGE SCALE GENOMIC DNA]</scope>
    <source>
        <strain evidence="9 10">HLY7-15</strain>
    </source>
</reference>
<dbReference type="PANTHER" id="PTHR30576">
    <property type="entry name" value="COLANIC BIOSYNTHESIS UDP-GLUCOSE LIPID CARRIER TRANSFERASE"/>
    <property type="match status" value="1"/>
</dbReference>
<organism evidence="9 10">
    <name type="scientific">Pontibacter populi</name>
    <dbReference type="NCBI Taxonomy" id="890055"/>
    <lineage>
        <taxon>Bacteria</taxon>
        <taxon>Pseudomonadati</taxon>
        <taxon>Bacteroidota</taxon>
        <taxon>Cytophagia</taxon>
        <taxon>Cytophagales</taxon>
        <taxon>Hymenobacteraceae</taxon>
        <taxon>Pontibacter</taxon>
    </lineage>
</organism>
<keyword evidence="10" id="KW-1185">Reference proteome</keyword>
<evidence type="ECO:0000256" key="5">
    <source>
        <dbReference type="ARBA" id="ARBA00022989"/>
    </source>
</evidence>
<evidence type="ECO:0000259" key="8">
    <source>
        <dbReference type="Pfam" id="PF02397"/>
    </source>
</evidence>
<dbReference type="InterPro" id="IPR003362">
    <property type="entry name" value="Bact_transf"/>
</dbReference>
<evidence type="ECO:0000256" key="3">
    <source>
        <dbReference type="ARBA" id="ARBA00022679"/>
    </source>
</evidence>
<evidence type="ECO:0000256" key="6">
    <source>
        <dbReference type="ARBA" id="ARBA00023136"/>
    </source>
</evidence>
<feature type="transmembrane region" description="Helical" evidence="7">
    <location>
        <begin position="76"/>
        <end position="97"/>
    </location>
</feature>
<sequence>MPGLYSKYIKPIHAIGDASAIVTSIISSSVILFGKVNPTTTNRFLELIIFSLLTWFVCSSFLKSYKFYRVTNLTRIILNVLKVIALFIIILEATLNITEAEANRQFLLLAYALLTGLIISWRVSVVLSLRYARKKGYNYRKVIIVGFSKTAIDLRRFFVSRPEYGYRFLGFFDDHNTDKPYVVGSFDEIQNFVLENGVDEIYCSPFNLKRQQIVNLLDFVDNNLVRMKFLPEPGELPYRQMKVDFYDVLPVLIFRSIPLDDVVNKVIKRTFDIVFSLAVIILILSWLIPILGILIKLNSKGPVFFKQYRTGLDNKKFKCWKLRTMTANGESDSQQAKRGDARITSIGAFLRKTSLDEFPQFFNVLRGNMSVVGPRPHMLQHTEQYSRIVNKFMVRHFIKPGITGLSQVRGFRGETTEVHQMRGRIKLDIFYLEHWSFFLDMKIIFHTVINIFRGEDNAF</sequence>
<dbReference type="GO" id="GO:0089702">
    <property type="term" value="F:undecaprenyl-phosphate glucose phosphotransferase activity"/>
    <property type="evidence" value="ECO:0007669"/>
    <property type="project" value="UniProtKB-EC"/>
</dbReference>
<dbReference type="EC" id="2.7.8.31" evidence="9"/>
<name>A0ABS6XBE7_9BACT</name>
<evidence type="ECO:0000256" key="4">
    <source>
        <dbReference type="ARBA" id="ARBA00022692"/>
    </source>
</evidence>
<evidence type="ECO:0000256" key="7">
    <source>
        <dbReference type="SAM" id="Phobius"/>
    </source>
</evidence>
<evidence type="ECO:0000256" key="2">
    <source>
        <dbReference type="ARBA" id="ARBA00006464"/>
    </source>
</evidence>
<protein>
    <submittedName>
        <fullName evidence="9">Undecaprenyl-phosphate glucose phosphotransferase</fullName>
        <ecNumber evidence="9">2.7.8.31</ecNumber>
    </submittedName>
</protein>
<dbReference type="Gene3D" id="3.40.50.720">
    <property type="entry name" value="NAD(P)-binding Rossmann-like Domain"/>
    <property type="match status" value="1"/>
</dbReference>
<feature type="domain" description="Bacterial sugar transferase" evidence="8">
    <location>
        <begin position="268"/>
        <end position="452"/>
    </location>
</feature>
<comment type="subcellular location">
    <subcellularLocation>
        <location evidence="1">Membrane</location>
        <topology evidence="1">Multi-pass membrane protein</topology>
    </subcellularLocation>
</comment>
<gene>
    <name evidence="9" type="ORF">KYK27_09525</name>
</gene>
<dbReference type="NCBIfam" id="TIGR03025">
    <property type="entry name" value="EPS_sugtrans"/>
    <property type="match status" value="1"/>
</dbReference>
<dbReference type="Pfam" id="PF02397">
    <property type="entry name" value="Bac_transf"/>
    <property type="match status" value="1"/>
</dbReference>
<dbReference type="InterPro" id="IPR017475">
    <property type="entry name" value="EPS_sugar_tfrase"/>
</dbReference>
<comment type="similarity">
    <text evidence="2">Belongs to the bacterial sugar transferase family.</text>
</comment>
<dbReference type="EMBL" id="JAHWXQ010000002">
    <property type="protein sequence ID" value="MBW3365284.1"/>
    <property type="molecule type" value="Genomic_DNA"/>
</dbReference>
<keyword evidence="3 9" id="KW-0808">Transferase</keyword>
<feature type="transmembrane region" description="Helical" evidence="7">
    <location>
        <begin position="44"/>
        <end position="64"/>
    </location>
</feature>
<keyword evidence="4 7" id="KW-0812">Transmembrane</keyword>
<feature type="transmembrane region" description="Helical" evidence="7">
    <location>
        <begin position="12"/>
        <end position="32"/>
    </location>
</feature>
<evidence type="ECO:0000313" key="9">
    <source>
        <dbReference type="EMBL" id="MBW3365284.1"/>
    </source>
</evidence>
<dbReference type="RefSeq" id="WP_199109785.1">
    <property type="nucleotide sequence ID" value="NZ_JAHWXQ010000002.1"/>
</dbReference>
<dbReference type="Pfam" id="PF13727">
    <property type="entry name" value="CoA_binding_3"/>
    <property type="match status" value="1"/>
</dbReference>
<evidence type="ECO:0000313" key="10">
    <source>
        <dbReference type="Proteomes" id="UP000774935"/>
    </source>
</evidence>
<dbReference type="InterPro" id="IPR017473">
    <property type="entry name" value="Undecaprenyl-P_gluc_Ptfrase"/>
</dbReference>
<dbReference type="Proteomes" id="UP000774935">
    <property type="component" value="Unassembled WGS sequence"/>
</dbReference>